<gene>
    <name evidence="3" type="ORF">BJY26_000915</name>
</gene>
<dbReference type="Pfam" id="PF00905">
    <property type="entry name" value="Transpeptidase"/>
    <property type="match status" value="1"/>
</dbReference>
<evidence type="ECO:0000259" key="1">
    <source>
        <dbReference type="Pfam" id="PF00905"/>
    </source>
</evidence>
<keyword evidence="3" id="KW-0328">Glycosyltransferase</keyword>
<dbReference type="EC" id="2.4.1.129" evidence="3"/>
<dbReference type="Gene3D" id="3.90.1310.10">
    <property type="entry name" value="Penicillin-binding protein 2a (Domain 2)"/>
    <property type="match status" value="1"/>
</dbReference>
<evidence type="ECO:0000259" key="2">
    <source>
        <dbReference type="Pfam" id="PF21922"/>
    </source>
</evidence>
<dbReference type="GO" id="GO:0071972">
    <property type="term" value="F:peptidoglycan L,D-transpeptidase activity"/>
    <property type="evidence" value="ECO:0007669"/>
    <property type="project" value="TreeGrafter"/>
</dbReference>
<dbReference type="SUPFAM" id="SSF56601">
    <property type="entry name" value="beta-lactamase/transpeptidase-like"/>
    <property type="match status" value="1"/>
</dbReference>
<dbReference type="Pfam" id="PF21922">
    <property type="entry name" value="PBP_dimer_2"/>
    <property type="match status" value="1"/>
</dbReference>
<dbReference type="InterPro" id="IPR050515">
    <property type="entry name" value="Beta-lactam/transpept"/>
</dbReference>
<evidence type="ECO:0000313" key="3">
    <source>
        <dbReference type="EMBL" id="NYI66609.1"/>
    </source>
</evidence>
<dbReference type="GO" id="GO:0005886">
    <property type="term" value="C:plasma membrane"/>
    <property type="evidence" value="ECO:0007669"/>
    <property type="project" value="TreeGrafter"/>
</dbReference>
<dbReference type="InterPro" id="IPR001460">
    <property type="entry name" value="PCN-bd_Tpept"/>
</dbReference>
<dbReference type="Proteomes" id="UP000539111">
    <property type="component" value="Unassembled WGS sequence"/>
</dbReference>
<comment type="caution">
    <text evidence="3">The sequence shown here is derived from an EMBL/GenBank/DDBJ whole genome shotgun (WGS) entry which is preliminary data.</text>
</comment>
<protein>
    <submittedName>
        <fullName evidence="3">Peptidoglycan glycosyltransferase</fullName>
        <ecNumber evidence="3">2.4.1.129</ecNumber>
    </submittedName>
</protein>
<dbReference type="PANTHER" id="PTHR30627">
    <property type="entry name" value="PEPTIDOGLYCAN D,D-TRANSPEPTIDASE"/>
    <property type="match status" value="1"/>
</dbReference>
<evidence type="ECO:0000313" key="4">
    <source>
        <dbReference type="Proteomes" id="UP000539111"/>
    </source>
</evidence>
<proteinExistence type="predicted"/>
<keyword evidence="3" id="KW-0808">Transferase</keyword>
<organism evidence="3 4">
    <name type="scientific">Spelaeicoccus albus</name>
    <dbReference type="NCBI Taxonomy" id="1280376"/>
    <lineage>
        <taxon>Bacteria</taxon>
        <taxon>Bacillati</taxon>
        <taxon>Actinomycetota</taxon>
        <taxon>Actinomycetes</taxon>
        <taxon>Micrococcales</taxon>
        <taxon>Brevibacteriaceae</taxon>
        <taxon>Spelaeicoccus</taxon>
    </lineage>
</organism>
<keyword evidence="4" id="KW-1185">Reference proteome</keyword>
<name>A0A7Z0CZU8_9MICO</name>
<dbReference type="GO" id="GO:0071555">
    <property type="term" value="P:cell wall organization"/>
    <property type="evidence" value="ECO:0007669"/>
    <property type="project" value="TreeGrafter"/>
</dbReference>
<dbReference type="InterPro" id="IPR054120">
    <property type="entry name" value="PBPA_dimer"/>
</dbReference>
<dbReference type="Gene3D" id="3.40.710.10">
    <property type="entry name" value="DD-peptidase/beta-lactamase superfamily"/>
    <property type="match status" value="1"/>
</dbReference>
<accession>A0A7Z0CZU8</accession>
<dbReference type="PANTHER" id="PTHR30627:SF24">
    <property type="entry name" value="PENICILLIN-BINDING PROTEIN 4B"/>
    <property type="match status" value="1"/>
</dbReference>
<sequence>MNKQLRHIAVVTFVLFAVLLASTTYTQYFDAPKLQASKFNSRTLYKELGRDRGPILVDGTPIAQSVPSHDNYKYLRKYGGNGIDPEMYSAITGVYSVIGKPTGLELAENARLSGTADSLFFHKLSSLVTGTQPAGAAVSLTINPKAQKAAWDALGNQKGAAVAMDPKTGAILAMVSKPGWDPNKVATHDTKAATNAYDALIADENKPMYNRAIAGNLYPPGSTFKMIVASAALESGNYTPDSTLPGPASITLPHTSTQLRNDNRQACGAGDKVSLTHALAISCNTAFASLGMDLGADAVRKQAQKFGFEDNIDVPMPVTPSTFPDDLNEAQLAQSSIGQFDVKATPMEMCMVAAAIANNGTEMVPNLVKTVRSSNSLDVLQRPSPQVYGNPISENTASEMTDMMEAVVQNGTATVAQIPGVKVAAKTGTAQNVAGAAPHAWFTSFAPADDPKVAVAVVVEHGGSAGSESTGARTAGPVATAITKAVLNS</sequence>
<dbReference type="AlphaFoldDB" id="A0A7Z0CZU8"/>
<dbReference type="RefSeq" id="WP_179426071.1">
    <property type="nucleotide sequence ID" value="NZ_JACBZP010000001.1"/>
</dbReference>
<dbReference type="InterPro" id="IPR012338">
    <property type="entry name" value="Beta-lactam/transpept-like"/>
</dbReference>
<feature type="domain" description="Penicillin-binding protein transpeptidase" evidence="1">
    <location>
        <begin position="159"/>
        <end position="482"/>
    </location>
</feature>
<dbReference type="GO" id="GO:0016757">
    <property type="term" value="F:glycosyltransferase activity"/>
    <property type="evidence" value="ECO:0007669"/>
    <property type="project" value="UniProtKB-KW"/>
</dbReference>
<feature type="domain" description="Penicillin binding protein A dimerisation" evidence="2">
    <location>
        <begin position="52"/>
        <end position="138"/>
    </location>
</feature>
<dbReference type="EMBL" id="JACBZP010000001">
    <property type="protein sequence ID" value="NYI66609.1"/>
    <property type="molecule type" value="Genomic_DNA"/>
</dbReference>
<reference evidence="3 4" key="1">
    <citation type="submission" date="2020-07" db="EMBL/GenBank/DDBJ databases">
        <title>Sequencing the genomes of 1000 actinobacteria strains.</title>
        <authorList>
            <person name="Klenk H.-P."/>
        </authorList>
    </citation>
    <scope>NUCLEOTIDE SEQUENCE [LARGE SCALE GENOMIC DNA]</scope>
    <source>
        <strain evidence="3 4">DSM 26341</strain>
    </source>
</reference>
<dbReference type="GO" id="GO:0008658">
    <property type="term" value="F:penicillin binding"/>
    <property type="evidence" value="ECO:0007669"/>
    <property type="project" value="InterPro"/>
</dbReference>